<evidence type="ECO:0000313" key="4">
    <source>
        <dbReference type="Proteomes" id="UP001595548"/>
    </source>
</evidence>
<sequence length="426" mass="46827">MRLTKSTLWLAVIVALSPAATWGAADDADTQSEIELLKREIQALKARLEQVEARSQVPVQNLEVAVSGSERSAVAADEPDPSGVDIGGALRFNLVHRDYVESSEGRLGEGGLDVFRLNVDGQLDNILVSAEYRFYSYMSVLHHGWIGYEFDDQSQLQFGVSQVPFGLLPYAAHNSWFGVPYYVGLGDDYDMGVKYQRTDGPWSTQLAFYKNEELNDATNTERYSFDVIRDGEQQNEETNQFNARAAYTFGLGSGCETAVGSSLEAGELYNATTDSRGDHWAVAAHVDSRCGRWNFQAQATSYQYDPENPEGVDDSVITVGAFAGSYDIAADADIAVANVAYNVPSPWQAIDSITCYNDYSHMFKREAGSLDSIINTTGCAIGSGPLFTYIDYILANNMAYFDNGSMAGGGEDKWLGRFNVNVGFYW</sequence>
<comment type="caution">
    <text evidence="3">The sequence shown here is derived from an EMBL/GenBank/DDBJ whole genome shotgun (WGS) entry which is preliminary data.</text>
</comment>
<dbReference type="EMBL" id="JBHRTL010000004">
    <property type="protein sequence ID" value="MFC3154566.1"/>
    <property type="molecule type" value="Genomic_DNA"/>
</dbReference>
<dbReference type="Proteomes" id="UP001595548">
    <property type="component" value="Unassembled WGS sequence"/>
</dbReference>
<keyword evidence="4" id="KW-1185">Reference proteome</keyword>
<keyword evidence="2" id="KW-0732">Signal</keyword>
<accession>A0ABV7HPN9</accession>
<protein>
    <recommendedName>
        <fullName evidence="5">Carbohydrate porin</fullName>
    </recommendedName>
</protein>
<gene>
    <name evidence="3" type="ORF">ACFOEB_05070</name>
</gene>
<feature type="signal peptide" evidence="2">
    <location>
        <begin position="1"/>
        <end position="24"/>
    </location>
</feature>
<evidence type="ECO:0000256" key="2">
    <source>
        <dbReference type="SAM" id="SignalP"/>
    </source>
</evidence>
<dbReference type="SUPFAM" id="SSF56935">
    <property type="entry name" value="Porins"/>
    <property type="match status" value="1"/>
</dbReference>
<organism evidence="3 4">
    <name type="scientific">Gilvimarinus japonicus</name>
    <dbReference type="NCBI Taxonomy" id="1796469"/>
    <lineage>
        <taxon>Bacteria</taxon>
        <taxon>Pseudomonadati</taxon>
        <taxon>Pseudomonadota</taxon>
        <taxon>Gammaproteobacteria</taxon>
        <taxon>Cellvibrionales</taxon>
        <taxon>Cellvibrionaceae</taxon>
        <taxon>Gilvimarinus</taxon>
    </lineage>
</organism>
<evidence type="ECO:0000313" key="3">
    <source>
        <dbReference type="EMBL" id="MFC3154566.1"/>
    </source>
</evidence>
<feature type="chain" id="PRO_5045612758" description="Carbohydrate porin" evidence="2">
    <location>
        <begin position="25"/>
        <end position="426"/>
    </location>
</feature>
<evidence type="ECO:0008006" key="5">
    <source>
        <dbReference type="Google" id="ProtNLM"/>
    </source>
</evidence>
<evidence type="ECO:0000256" key="1">
    <source>
        <dbReference type="SAM" id="Coils"/>
    </source>
</evidence>
<name>A0ABV7HPN9_9GAMM</name>
<keyword evidence="1" id="KW-0175">Coiled coil</keyword>
<dbReference type="RefSeq" id="WP_382414870.1">
    <property type="nucleotide sequence ID" value="NZ_AP031500.1"/>
</dbReference>
<proteinExistence type="predicted"/>
<feature type="coiled-coil region" evidence="1">
    <location>
        <begin position="27"/>
        <end position="54"/>
    </location>
</feature>
<reference evidence="4" key="1">
    <citation type="journal article" date="2019" name="Int. J. Syst. Evol. Microbiol.">
        <title>The Global Catalogue of Microorganisms (GCM) 10K type strain sequencing project: providing services to taxonomists for standard genome sequencing and annotation.</title>
        <authorList>
            <consortium name="The Broad Institute Genomics Platform"/>
            <consortium name="The Broad Institute Genome Sequencing Center for Infectious Disease"/>
            <person name="Wu L."/>
            <person name="Ma J."/>
        </authorList>
    </citation>
    <scope>NUCLEOTIDE SEQUENCE [LARGE SCALE GENOMIC DNA]</scope>
    <source>
        <strain evidence="4">KCTC 52141</strain>
    </source>
</reference>